<dbReference type="Pfam" id="PF09994">
    <property type="entry name" value="T6SS_Tle1-like_cat"/>
    <property type="match status" value="1"/>
</dbReference>
<gene>
    <name evidence="2" type="ORF">RB624_28710</name>
</gene>
<dbReference type="EMBL" id="JAVFKP010000018">
    <property type="protein sequence ID" value="MDQ4629882.1"/>
    <property type="molecule type" value="Genomic_DNA"/>
</dbReference>
<proteinExistence type="predicted"/>
<dbReference type="RefSeq" id="WP_307780811.1">
    <property type="nucleotide sequence ID" value="NZ_JAVFKP010000018.1"/>
</dbReference>
<evidence type="ECO:0000313" key="3">
    <source>
        <dbReference type="Proteomes" id="UP001237592"/>
    </source>
</evidence>
<dbReference type="Proteomes" id="UP001237592">
    <property type="component" value="Unassembled WGS sequence"/>
</dbReference>
<name>A0ABU0Y2H3_9BURK</name>
<protein>
    <submittedName>
        <fullName evidence="2">DUF2235 domain-containing protein</fullName>
    </submittedName>
</protein>
<reference evidence="2 3" key="1">
    <citation type="submission" date="2023-08" db="EMBL/GenBank/DDBJ databases">
        <title>Draft genome sequence of Janthinobacterium lividum.</title>
        <authorList>
            <person name="Chun B.H."/>
            <person name="Lee Y."/>
        </authorList>
    </citation>
    <scope>NUCLEOTIDE SEQUENCE [LARGE SCALE GENOMIC DNA]</scope>
    <source>
        <strain evidence="2 3">AMJK</strain>
    </source>
</reference>
<dbReference type="PANTHER" id="PTHR33840">
    <property type="match status" value="1"/>
</dbReference>
<accession>A0ABU0Y2H3</accession>
<keyword evidence="3" id="KW-1185">Reference proteome</keyword>
<dbReference type="InterPro" id="IPR018712">
    <property type="entry name" value="Tle1-like_cat"/>
</dbReference>
<evidence type="ECO:0000259" key="1">
    <source>
        <dbReference type="Pfam" id="PF09994"/>
    </source>
</evidence>
<comment type="caution">
    <text evidence="2">The sequence shown here is derived from an EMBL/GenBank/DDBJ whole genome shotgun (WGS) entry which is preliminary data.</text>
</comment>
<organism evidence="2 3">
    <name type="scientific">Janthinobacterium lividum</name>
    <dbReference type="NCBI Taxonomy" id="29581"/>
    <lineage>
        <taxon>Bacteria</taxon>
        <taxon>Pseudomonadati</taxon>
        <taxon>Pseudomonadota</taxon>
        <taxon>Betaproteobacteria</taxon>
        <taxon>Burkholderiales</taxon>
        <taxon>Oxalobacteraceae</taxon>
        <taxon>Janthinobacterium</taxon>
    </lineage>
</organism>
<dbReference type="PANTHER" id="PTHR33840:SF1">
    <property type="entry name" value="TLE1 PHOSPHOLIPASE DOMAIN-CONTAINING PROTEIN"/>
    <property type="match status" value="1"/>
</dbReference>
<sequence length="704" mass="76597">MAEGDKLLAARACNRDVAGVEPSAKQNCADTVNISIYFDGTGNNRDADKDLRRWSNPARLWQSAQFLLGGNFPNYAIYIAGVGTRFNGTATDWMDEKLRRVEDSEAAGRGLGAGGTRRTEFGQTNVDEGLRVVLMQNAAKLNIPLKAYREKGKPANINGLAAAIEAHGLITIINLSIFGFSRGAALARAFSNDMLKACTTGKDGLLRYKGVPIRFNFMGLFDTVASFGLPALNVDTPFNEKNLVVPHAVERCVHYVAAHELRFSFPVDLIRKNRALKSGWTETVYPGAHSDVGGGYEPKNQNILNSYARIPMRDMMREAVKSGVRLVDYDDIHKSSKVIFEERFEFKPEVEASYKQYMAAIGAPATVEQAVTAHMKALYSTWGTMTKRKIKTPDLIEAESAGGSKKGHPGIAREAELLLDAAKAKEFAVSHILPTVSAATLQVIGMKYSMIVRPEKWRLDAWQATASDPVLNFIKSAVHDSKAGFMGGVEPFSYFRPRGMTESSRNVLAQGLDWLDDTVTAIKKGVIKVYHRAEGVVVETWEGGKRVATHTYKVGEKFVVDTVRAGVTYTVEVYQSGKQVVIAAVKRGQQMVITSVNVVKKEITDAATAVQKKAGEVVDATQELAAEAGRKVQSGVNQAKDMATEAGRKVQSGASQARDMATEAARKVQGGASKAAKAISDGVDTQVKAIEDGWGAFRRNQLGF</sequence>
<feature type="domain" description="T6SS Phospholipase effector Tle1-like catalytic" evidence="1">
    <location>
        <begin position="213"/>
        <end position="318"/>
    </location>
</feature>
<evidence type="ECO:0000313" key="2">
    <source>
        <dbReference type="EMBL" id="MDQ4629882.1"/>
    </source>
</evidence>